<protein>
    <submittedName>
        <fullName evidence="2">Uncharacterized protein</fullName>
    </submittedName>
</protein>
<accession>A0A426JTY4</accession>
<evidence type="ECO:0000256" key="1">
    <source>
        <dbReference type="SAM" id="MobiDB-lite"/>
    </source>
</evidence>
<comment type="caution">
    <text evidence="2">The sequence shown here is derived from an EMBL/GenBank/DDBJ whole genome shotgun (WGS) entry which is preliminary data.</text>
</comment>
<feature type="compositionally biased region" description="Basic residues" evidence="1">
    <location>
        <begin position="69"/>
        <end position="80"/>
    </location>
</feature>
<dbReference type="AlphaFoldDB" id="A0A426JTY4"/>
<feature type="compositionally biased region" description="Low complexity" evidence="1">
    <location>
        <begin position="19"/>
        <end position="31"/>
    </location>
</feature>
<feature type="compositionally biased region" description="Basic and acidic residues" evidence="1">
    <location>
        <begin position="1"/>
        <end position="17"/>
    </location>
</feature>
<feature type="region of interest" description="Disordered" evidence="1">
    <location>
        <begin position="1"/>
        <end position="115"/>
    </location>
</feature>
<reference evidence="2 3" key="1">
    <citation type="submission" date="2018-11" db="EMBL/GenBank/DDBJ databases">
        <title>Saccharopolyspora rhizosphaerae sp. nov., an actinomycete isolated from rhizosphere soil in Thailand.</title>
        <authorList>
            <person name="Intra B."/>
            <person name="Euanorasetr J."/>
            <person name="Take A."/>
            <person name="Inahashi Y."/>
            <person name="Mori M."/>
            <person name="Panbangred W."/>
            <person name="Matsumoto A."/>
        </authorList>
    </citation>
    <scope>NUCLEOTIDE SEQUENCE [LARGE SCALE GENOMIC DNA]</scope>
    <source>
        <strain evidence="2 3">H219</strain>
    </source>
</reference>
<sequence>MRQRPDRRPPARAHELAGEAEASGGAPQAAVTPPPAPGAPPPAPRAPPPAAVAPPPAPGAHPGSTDSRAHRRPRGGHRLRTPPNAGRSADFPQADRRRRVRLGRSSRPAGGVGCFGTVVGKDLRGEWSWDCSAG</sequence>
<evidence type="ECO:0000313" key="2">
    <source>
        <dbReference type="EMBL" id="RRO16662.1"/>
    </source>
</evidence>
<name>A0A426JTY4_9PSEU</name>
<organism evidence="2 3">
    <name type="scientific">Saccharopolyspora rhizosphaerae</name>
    <dbReference type="NCBI Taxonomy" id="2492662"/>
    <lineage>
        <taxon>Bacteria</taxon>
        <taxon>Bacillati</taxon>
        <taxon>Actinomycetota</taxon>
        <taxon>Actinomycetes</taxon>
        <taxon>Pseudonocardiales</taxon>
        <taxon>Pseudonocardiaceae</taxon>
        <taxon>Saccharopolyspora</taxon>
    </lineage>
</organism>
<evidence type="ECO:0000313" key="3">
    <source>
        <dbReference type="Proteomes" id="UP000274515"/>
    </source>
</evidence>
<dbReference type="EMBL" id="RSAA01000011">
    <property type="protein sequence ID" value="RRO16662.1"/>
    <property type="molecule type" value="Genomic_DNA"/>
</dbReference>
<keyword evidence="3" id="KW-1185">Reference proteome</keyword>
<feature type="compositionally biased region" description="Pro residues" evidence="1">
    <location>
        <begin position="32"/>
        <end position="59"/>
    </location>
</feature>
<proteinExistence type="predicted"/>
<dbReference type="Proteomes" id="UP000274515">
    <property type="component" value="Unassembled WGS sequence"/>
</dbReference>
<gene>
    <name evidence="2" type="ORF">EIL87_12625</name>
</gene>